<sequence length="100" mass="11423">MTLVVSSGSNQFWNVSISISGGGIYCFEWSIFPPIDYSERCYGDSQIVPGTYWEILPHFTDTHRSEEFFFFGPFVQDIPVGKLFSHNFRLGRCGFPPGNR</sequence>
<protein>
    <submittedName>
        <fullName evidence="1">(northern house mosquito) hypothetical protein</fullName>
    </submittedName>
</protein>
<proteinExistence type="predicted"/>
<accession>A0A8D8A1X4</accession>
<evidence type="ECO:0000313" key="1">
    <source>
        <dbReference type="EMBL" id="CAG6448727.1"/>
    </source>
</evidence>
<dbReference type="AlphaFoldDB" id="A0A8D8A1X4"/>
<reference evidence="1" key="1">
    <citation type="submission" date="2021-05" db="EMBL/GenBank/DDBJ databases">
        <authorList>
            <person name="Alioto T."/>
            <person name="Alioto T."/>
            <person name="Gomez Garrido J."/>
        </authorList>
    </citation>
    <scope>NUCLEOTIDE SEQUENCE</scope>
</reference>
<name>A0A8D8A1X4_CULPI</name>
<organism evidence="1">
    <name type="scientific">Culex pipiens</name>
    <name type="common">House mosquito</name>
    <dbReference type="NCBI Taxonomy" id="7175"/>
    <lineage>
        <taxon>Eukaryota</taxon>
        <taxon>Metazoa</taxon>
        <taxon>Ecdysozoa</taxon>
        <taxon>Arthropoda</taxon>
        <taxon>Hexapoda</taxon>
        <taxon>Insecta</taxon>
        <taxon>Pterygota</taxon>
        <taxon>Neoptera</taxon>
        <taxon>Endopterygota</taxon>
        <taxon>Diptera</taxon>
        <taxon>Nematocera</taxon>
        <taxon>Culicoidea</taxon>
        <taxon>Culicidae</taxon>
        <taxon>Culicinae</taxon>
        <taxon>Culicini</taxon>
        <taxon>Culex</taxon>
        <taxon>Culex</taxon>
    </lineage>
</organism>
<dbReference type="EMBL" id="HBUE01011689">
    <property type="protein sequence ID" value="CAG6448727.1"/>
    <property type="molecule type" value="Transcribed_RNA"/>
</dbReference>